<sequence length="194" mass="20671">MGLSDEERDRLQTARQDSPRGVLLAMLVGFVVLAGVFATRGGTSELPLPWNVVVPLLPLAFLVALAVPLLLRVRRRGQLPLLAGADPATRRAVNRAIRDGFAPDPRIDDLVVDLREQFTPRQLGLIATIQIAGALALGTAAVLAREPVTWILLGVAAVSMVAAAVFQIRRRRQLIAYRPGGAPTAEPPAAAKGD</sequence>
<feature type="transmembrane region" description="Helical" evidence="1">
    <location>
        <begin position="150"/>
        <end position="168"/>
    </location>
</feature>
<proteinExistence type="predicted"/>
<feature type="transmembrane region" description="Helical" evidence="1">
    <location>
        <begin position="123"/>
        <end position="144"/>
    </location>
</feature>
<accession>A0A3D9ZI24</accession>
<protein>
    <submittedName>
        <fullName evidence="2">Putative secreted protein with PEP-CTERM sorting signal</fullName>
    </submittedName>
</protein>
<evidence type="ECO:0000256" key="1">
    <source>
        <dbReference type="SAM" id="Phobius"/>
    </source>
</evidence>
<dbReference type="AlphaFoldDB" id="A0A3D9ZI24"/>
<keyword evidence="1" id="KW-0812">Transmembrane</keyword>
<dbReference type="OrthoDB" id="9888146at2"/>
<name>A0A3D9ZI24_9ACTN</name>
<gene>
    <name evidence="2" type="ORF">DFJ67_2080</name>
</gene>
<dbReference type="RefSeq" id="WP_147315474.1">
    <property type="nucleotide sequence ID" value="NZ_BONB01000013.1"/>
</dbReference>
<feature type="transmembrane region" description="Helical" evidence="1">
    <location>
        <begin position="21"/>
        <end position="38"/>
    </location>
</feature>
<keyword evidence="1" id="KW-1133">Transmembrane helix</keyword>
<dbReference type="EMBL" id="QUMQ01000001">
    <property type="protein sequence ID" value="REF96112.1"/>
    <property type="molecule type" value="Genomic_DNA"/>
</dbReference>
<evidence type="ECO:0000313" key="2">
    <source>
        <dbReference type="EMBL" id="REF96112.1"/>
    </source>
</evidence>
<organism evidence="2 3">
    <name type="scientific">Asanoa ferruginea</name>
    <dbReference type="NCBI Taxonomy" id="53367"/>
    <lineage>
        <taxon>Bacteria</taxon>
        <taxon>Bacillati</taxon>
        <taxon>Actinomycetota</taxon>
        <taxon>Actinomycetes</taxon>
        <taxon>Micromonosporales</taxon>
        <taxon>Micromonosporaceae</taxon>
        <taxon>Asanoa</taxon>
    </lineage>
</organism>
<keyword evidence="3" id="KW-1185">Reference proteome</keyword>
<evidence type="ECO:0000313" key="3">
    <source>
        <dbReference type="Proteomes" id="UP000256913"/>
    </source>
</evidence>
<comment type="caution">
    <text evidence="2">The sequence shown here is derived from an EMBL/GenBank/DDBJ whole genome shotgun (WGS) entry which is preliminary data.</text>
</comment>
<keyword evidence="1" id="KW-0472">Membrane</keyword>
<reference evidence="2 3" key="1">
    <citation type="submission" date="2018-08" db="EMBL/GenBank/DDBJ databases">
        <title>Sequencing the genomes of 1000 actinobacteria strains.</title>
        <authorList>
            <person name="Klenk H.-P."/>
        </authorList>
    </citation>
    <scope>NUCLEOTIDE SEQUENCE [LARGE SCALE GENOMIC DNA]</scope>
    <source>
        <strain evidence="2 3">DSM 44099</strain>
    </source>
</reference>
<dbReference type="Proteomes" id="UP000256913">
    <property type="component" value="Unassembled WGS sequence"/>
</dbReference>
<feature type="transmembrane region" description="Helical" evidence="1">
    <location>
        <begin position="50"/>
        <end position="71"/>
    </location>
</feature>